<reference evidence="4" key="1">
    <citation type="journal article" date="2011" name="Nat. Commun.">
        <title>Effector diversification within compartments of the Leptosphaeria maculans genome affected by Repeat-Induced Point mutations.</title>
        <authorList>
            <person name="Rouxel T."/>
            <person name="Grandaubert J."/>
            <person name="Hane J.K."/>
            <person name="Hoede C."/>
            <person name="van de Wouw A.P."/>
            <person name="Couloux A."/>
            <person name="Dominguez V."/>
            <person name="Anthouard V."/>
            <person name="Bally P."/>
            <person name="Bourras S."/>
            <person name="Cozijnsen A.J."/>
            <person name="Ciuffetti L.M."/>
            <person name="Degrave A."/>
            <person name="Dilmaghani A."/>
            <person name="Duret L."/>
            <person name="Fudal I."/>
            <person name="Goodwin S.B."/>
            <person name="Gout L."/>
            <person name="Glaser N."/>
            <person name="Linglin J."/>
            <person name="Kema G.H.J."/>
            <person name="Lapalu N."/>
            <person name="Lawrence C.B."/>
            <person name="May K."/>
            <person name="Meyer M."/>
            <person name="Ollivier B."/>
            <person name="Poulain J."/>
            <person name="Schoch C.L."/>
            <person name="Simon A."/>
            <person name="Spatafora J.W."/>
            <person name="Stachowiak A."/>
            <person name="Turgeon B.G."/>
            <person name="Tyler B.M."/>
            <person name="Vincent D."/>
            <person name="Weissenbach J."/>
            <person name="Amselem J."/>
            <person name="Quesneville H."/>
            <person name="Oliver R.P."/>
            <person name="Wincker P."/>
            <person name="Balesdent M.-H."/>
            <person name="Howlett B.J."/>
        </authorList>
    </citation>
    <scope>NUCLEOTIDE SEQUENCE [LARGE SCALE GENOMIC DNA]</scope>
    <source>
        <strain evidence="4">JN3 / isolate v23.1.3 / race Av1-4-5-6-7-8</strain>
    </source>
</reference>
<proteinExistence type="predicted"/>
<feature type="compositionally biased region" description="Basic and acidic residues" evidence="1">
    <location>
        <begin position="120"/>
        <end position="129"/>
    </location>
</feature>
<feature type="transmembrane region" description="Helical" evidence="2">
    <location>
        <begin position="7"/>
        <end position="26"/>
    </location>
</feature>
<feature type="region of interest" description="Disordered" evidence="1">
    <location>
        <begin position="193"/>
        <end position="241"/>
    </location>
</feature>
<evidence type="ECO:0000256" key="1">
    <source>
        <dbReference type="SAM" id="MobiDB-lite"/>
    </source>
</evidence>
<dbReference type="eggNOG" id="ENOG502RPKS">
    <property type="taxonomic scope" value="Eukaryota"/>
</dbReference>
<dbReference type="OrthoDB" id="3796969at2759"/>
<sequence>MQKNHTIILVIALIVLFSIIFSYLLYKCCARAIKAQAWEMEFGRDDETPTNGSATALAIVYVHQQCLQLDHWFHLVSPWKSAATCCDTEKYLVCETCLRSRGRSAMRGKSRERSRKRYRSRDDGSRRVRQVETGWAAQPKMERPKRLLQMEAPVQNQWFGQPQYHQTLWQGQMPVPTQVAFPTQMPIPIQTAFPTQMPYPQPVAGHQQTRSEVVSDSKRSNHATVVQEDKPAPRRKRNRGPDKVDYVHICDELPSFVLKSLKKSPTASSLTSSSSSSSGDSGTTQEIPRNSIPRAGLQATQGIPFQYPE</sequence>
<evidence type="ECO:0000313" key="4">
    <source>
        <dbReference type="Proteomes" id="UP000002668"/>
    </source>
</evidence>
<dbReference type="InParanoid" id="E5A196"/>
<dbReference type="EMBL" id="FP929131">
    <property type="protein sequence ID" value="CBX97360.1"/>
    <property type="molecule type" value="Genomic_DNA"/>
</dbReference>
<keyword evidence="4" id="KW-1185">Reference proteome</keyword>
<name>E5A196_LEPMJ</name>
<keyword evidence="2" id="KW-0812">Transmembrane</keyword>
<dbReference type="AlphaFoldDB" id="E5A196"/>
<feature type="compositionally biased region" description="Low complexity" evidence="1">
    <location>
        <begin position="263"/>
        <end position="283"/>
    </location>
</feature>
<feature type="region of interest" description="Disordered" evidence="1">
    <location>
        <begin position="261"/>
        <end position="309"/>
    </location>
</feature>
<keyword evidence="2" id="KW-1133">Transmembrane helix</keyword>
<dbReference type="HOGENOM" id="CLU_900383_0_0_1"/>
<dbReference type="VEuPathDB" id="FungiDB:LEMA_P104910.1"/>
<evidence type="ECO:0000313" key="3">
    <source>
        <dbReference type="EMBL" id="CBX97360.1"/>
    </source>
</evidence>
<organism evidence="4">
    <name type="scientific">Leptosphaeria maculans (strain JN3 / isolate v23.1.3 / race Av1-4-5-6-7-8)</name>
    <name type="common">Blackleg fungus</name>
    <name type="synonym">Phoma lingam</name>
    <dbReference type="NCBI Taxonomy" id="985895"/>
    <lineage>
        <taxon>Eukaryota</taxon>
        <taxon>Fungi</taxon>
        <taxon>Dikarya</taxon>
        <taxon>Ascomycota</taxon>
        <taxon>Pezizomycotina</taxon>
        <taxon>Dothideomycetes</taxon>
        <taxon>Pleosporomycetidae</taxon>
        <taxon>Pleosporales</taxon>
        <taxon>Pleosporineae</taxon>
        <taxon>Leptosphaeriaceae</taxon>
        <taxon>Plenodomus</taxon>
        <taxon>Plenodomus lingam/Leptosphaeria maculans species complex</taxon>
    </lineage>
</organism>
<gene>
    <name evidence="3" type="ORF">LEMA_P104910.1</name>
</gene>
<dbReference type="Proteomes" id="UP000002668">
    <property type="component" value="Genome"/>
</dbReference>
<evidence type="ECO:0000256" key="2">
    <source>
        <dbReference type="SAM" id="Phobius"/>
    </source>
</evidence>
<accession>E5A196</accession>
<dbReference type="GeneID" id="13281012"/>
<protein>
    <submittedName>
        <fullName evidence="3">Predicted protein</fullName>
    </submittedName>
</protein>
<keyword evidence="2" id="KW-0472">Membrane</keyword>
<feature type="region of interest" description="Disordered" evidence="1">
    <location>
        <begin position="105"/>
        <end position="129"/>
    </location>
</feature>
<feature type="compositionally biased region" description="Basic residues" evidence="1">
    <location>
        <begin position="105"/>
        <end position="119"/>
    </location>
</feature>